<reference evidence="2" key="1">
    <citation type="submission" date="2020-02" db="EMBL/GenBank/DDBJ databases">
        <authorList>
            <person name="Meier V. D."/>
        </authorList>
    </citation>
    <scope>NUCLEOTIDE SEQUENCE</scope>
    <source>
        <strain evidence="2">AVDCRST_MAG40</strain>
    </source>
</reference>
<feature type="compositionally biased region" description="Basic and acidic residues" evidence="1">
    <location>
        <begin position="267"/>
        <end position="285"/>
    </location>
</feature>
<protein>
    <submittedName>
        <fullName evidence="2">Uncharacterized protein</fullName>
    </submittedName>
</protein>
<feature type="non-terminal residue" evidence="2">
    <location>
        <position position="1"/>
    </location>
</feature>
<proteinExistence type="predicted"/>
<feature type="region of interest" description="Disordered" evidence="1">
    <location>
        <begin position="201"/>
        <end position="293"/>
    </location>
</feature>
<accession>A0A6J4K6F9</accession>
<feature type="compositionally biased region" description="Basic residues" evidence="1">
    <location>
        <begin position="114"/>
        <end position="130"/>
    </location>
</feature>
<feature type="compositionally biased region" description="Basic residues" evidence="1">
    <location>
        <begin position="20"/>
        <end position="39"/>
    </location>
</feature>
<evidence type="ECO:0000313" key="2">
    <source>
        <dbReference type="EMBL" id="CAA9296819.1"/>
    </source>
</evidence>
<gene>
    <name evidence="2" type="ORF">AVDCRST_MAG40-90</name>
</gene>
<sequence length="293" mass="32191">AAPRAPPPAIPPRRESRRPASCRRAHRSPCGRRVGRARCPRPDADSGRADASRPGKDRTPYPRPAVRAGRGDAVRRALRPAQGGAREPSRCWRRGGARDAGLAPRLQAPGRHTVLPRRRRVRELGRHHHPALPPVREAAEGGPAHPPRAVRNLPRRQGLRRGGEGAPAHGRRAARRRVVPLLRAHGAARSGTELLVRSLLQARPQPGRRARGAPRADHHPGGRVRRDRRPAGDQHERDPRQVASHRALALRRRAPDRAPRAVASPLRHPDDGPHLVRARAGDRAAARRPRGAM</sequence>
<feature type="compositionally biased region" description="Basic and acidic residues" evidence="1">
    <location>
        <begin position="229"/>
        <end position="240"/>
    </location>
</feature>
<feature type="region of interest" description="Disordered" evidence="1">
    <location>
        <begin position="1"/>
        <end position="177"/>
    </location>
</feature>
<dbReference type="EMBL" id="CADCTX010000028">
    <property type="protein sequence ID" value="CAA9296819.1"/>
    <property type="molecule type" value="Genomic_DNA"/>
</dbReference>
<evidence type="ECO:0000256" key="1">
    <source>
        <dbReference type="SAM" id="MobiDB-lite"/>
    </source>
</evidence>
<feature type="compositionally biased region" description="Basic and acidic residues" evidence="1">
    <location>
        <begin position="40"/>
        <end position="60"/>
    </location>
</feature>
<dbReference type="AlphaFoldDB" id="A0A6J4K6F9"/>
<feature type="compositionally biased region" description="Pro residues" evidence="1">
    <location>
        <begin position="1"/>
        <end position="11"/>
    </location>
</feature>
<name>A0A6J4K6F9_9BACT</name>
<feature type="non-terminal residue" evidence="2">
    <location>
        <position position="293"/>
    </location>
</feature>
<organism evidence="2">
    <name type="scientific">uncultured Gemmatimonadaceae bacterium</name>
    <dbReference type="NCBI Taxonomy" id="246130"/>
    <lineage>
        <taxon>Bacteria</taxon>
        <taxon>Pseudomonadati</taxon>
        <taxon>Gemmatimonadota</taxon>
        <taxon>Gemmatimonadia</taxon>
        <taxon>Gemmatimonadales</taxon>
        <taxon>Gemmatimonadaceae</taxon>
        <taxon>environmental samples</taxon>
    </lineage>
</organism>